<dbReference type="InterPro" id="IPR024705">
    <property type="entry name" value="Ssp411"/>
</dbReference>
<dbReference type="AlphaFoldDB" id="A0A1M4WU43"/>
<dbReference type="EMBL" id="FQTY01000008">
    <property type="protein sequence ID" value="SHE84744.1"/>
    <property type="molecule type" value="Genomic_DNA"/>
</dbReference>
<name>A0A1M4WU43_9FIRM</name>
<dbReference type="PANTHER" id="PTHR42899:SF1">
    <property type="entry name" value="SPERMATOGENESIS-ASSOCIATED PROTEIN 20"/>
    <property type="match status" value="1"/>
</dbReference>
<dbReference type="Pfam" id="PF03190">
    <property type="entry name" value="Thioredox_DsbH"/>
    <property type="match status" value="1"/>
</dbReference>
<feature type="domain" description="Spermatogenesis-associated protein 20-like TRX" evidence="1">
    <location>
        <begin position="17"/>
        <end position="177"/>
    </location>
</feature>
<dbReference type="Gene3D" id="1.50.10.20">
    <property type="match status" value="1"/>
</dbReference>
<proteinExistence type="predicted"/>
<dbReference type="InterPro" id="IPR004879">
    <property type="entry name" value="Ssp411-like_TRX"/>
</dbReference>
<dbReference type="STRING" id="1123404.SAMN02745784_01991"/>
<dbReference type="Gene3D" id="1.50.10.10">
    <property type="match status" value="1"/>
</dbReference>
<evidence type="ECO:0000313" key="3">
    <source>
        <dbReference type="Proteomes" id="UP000184114"/>
    </source>
</evidence>
<dbReference type="PANTHER" id="PTHR42899">
    <property type="entry name" value="SPERMATOGENESIS-ASSOCIATED PROTEIN 20"/>
    <property type="match status" value="1"/>
</dbReference>
<gene>
    <name evidence="2" type="ORF">SAMN02745784_01991</name>
</gene>
<dbReference type="Proteomes" id="UP000184114">
    <property type="component" value="Unassembled WGS sequence"/>
</dbReference>
<reference evidence="3" key="1">
    <citation type="submission" date="2016-11" db="EMBL/GenBank/DDBJ databases">
        <authorList>
            <person name="Varghese N."/>
            <person name="Submissions S."/>
        </authorList>
    </citation>
    <scope>NUCLEOTIDE SEQUENCE [LARGE SCALE GENOMIC DNA]</scope>
    <source>
        <strain evidence="3">DSM 18095</strain>
    </source>
</reference>
<evidence type="ECO:0000259" key="1">
    <source>
        <dbReference type="Pfam" id="PF03190"/>
    </source>
</evidence>
<evidence type="ECO:0000313" key="2">
    <source>
        <dbReference type="EMBL" id="SHE84744.1"/>
    </source>
</evidence>
<dbReference type="InterPro" id="IPR008928">
    <property type="entry name" value="6-hairpin_glycosidase_sf"/>
</dbReference>
<protein>
    <recommendedName>
        <fullName evidence="1">Spermatogenesis-associated protein 20-like TRX domain-containing protein</fullName>
    </recommendedName>
</protein>
<accession>A0A1M4WU43</accession>
<sequence length="602" mass="70031">MGIIFNNNNLKDSDIMNKLSEEKSPYLLQHKNNPVDWHPWGEEALTKARTENKPLFISIGYSTCHWCHVMNRESFQDAEVAEILNKNFLPIKVDREERPDIDKVYMTFSEAMTGSGGWPLNILATPEGKPFFLGTYFPKTTKNRMTGIIDLLEKINRLWRYDRDKVLEESQYILNEVKKRYLVNEKGNIKNKVESKAKDGLKRIFDNKNGGFGSYPKFPMPQYIWFLLEYSSKNNDKEALEIAEITLEKMYKGGIFDHIGYGFYRYSVDEKWLIPHFEKMLYDNALLGIVYTKTYEITKKTLYKEVAEKIYEFVLRYMLSSEGGFYSALDAESEGKEGKFYIFDYNEVFNVLGKELGELYSKYYGITEEGNFEGANNPNLILYDLSEISESDKLSLDKANKILFEYREKRVKPHRDEKILTSWNGLMIASLAYASRIFNNKNYSEIAKKSADFIIKNSMDKDGHLLSTHINGESYNTGYLEDYSFFIYGLLQLYETLKENKYLDLGIKLLEDMMELFGDDREGGLFFYSNISEQLIMRPKDIYDGAIPSGNSLAIMSLFKIYKLTKEEKYEKVAKEILYAFGEDINNNPLAHLYSLIALGKK</sequence>
<dbReference type="Gene3D" id="3.40.30.10">
    <property type="entry name" value="Glutaredoxin"/>
    <property type="match status" value="1"/>
</dbReference>
<dbReference type="GO" id="GO:0005975">
    <property type="term" value="P:carbohydrate metabolic process"/>
    <property type="evidence" value="ECO:0007669"/>
    <property type="project" value="InterPro"/>
</dbReference>
<dbReference type="InterPro" id="IPR012341">
    <property type="entry name" value="6hp_glycosidase-like_sf"/>
</dbReference>
<dbReference type="PIRSF" id="PIRSF006402">
    <property type="entry name" value="UCP006402_thioredoxin"/>
    <property type="match status" value="1"/>
</dbReference>
<dbReference type="SUPFAM" id="SSF52833">
    <property type="entry name" value="Thioredoxin-like"/>
    <property type="match status" value="1"/>
</dbReference>
<dbReference type="SUPFAM" id="SSF48208">
    <property type="entry name" value="Six-hairpin glycosidases"/>
    <property type="match status" value="1"/>
</dbReference>
<organism evidence="2 3">
    <name type="scientific">Tissierella praeacuta DSM 18095</name>
    <dbReference type="NCBI Taxonomy" id="1123404"/>
    <lineage>
        <taxon>Bacteria</taxon>
        <taxon>Bacillati</taxon>
        <taxon>Bacillota</taxon>
        <taxon>Tissierellia</taxon>
        <taxon>Tissierellales</taxon>
        <taxon>Tissierellaceae</taxon>
        <taxon>Tissierella</taxon>
    </lineage>
</organism>
<keyword evidence="3" id="KW-1185">Reference proteome</keyword>
<dbReference type="InterPro" id="IPR036249">
    <property type="entry name" value="Thioredoxin-like_sf"/>
</dbReference>
<dbReference type="CDD" id="cd02955">
    <property type="entry name" value="SSP411"/>
    <property type="match status" value="1"/>
</dbReference>